<dbReference type="Pfam" id="PF00440">
    <property type="entry name" value="TetR_N"/>
    <property type="match status" value="1"/>
</dbReference>
<evidence type="ECO:0000256" key="2">
    <source>
        <dbReference type="PROSITE-ProRule" id="PRU00335"/>
    </source>
</evidence>
<organism evidence="4 5">
    <name type="scientific">Catenulispora subtropica</name>
    <dbReference type="NCBI Taxonomy" id="450798"/>
    <lineage>
        <taxon>Bacteria</taxon>
        <taxon>Bacillati</taxon>
        <taxon>Actinomycetota</taxon>
        <taxon>Actinomycetes</taxon>
        <taxon>Catenulisporales</taxon>
        <taxon>Catenulisporaceae</taxon>
        <taxon>Catenulispora</taxon>
    </lineage>
</organism>
<accession>A0ABN2R464</accession>
<evidence type="ECO:0000256" key="1">
    <source>
        <dbReference type="ARBA" id="ARBA00023125"/>
    </source>
</evidence>
<evidence type="ECO:0000313" key="5">
    <source>
        <dbReference type="Proteomes" id="UP001499854"/>
    </source>
</evidence>
<name>A0ABN2R464_9ACTN</name>
<dbReference type="RefSeq" id="WP_344656661.1">
    <property type="nucleotide sequence ID" value="NZ_BAAAQM010000008.1"/>
</dbReference>
<dbReference type="InterPro" id="IPR050109">
    <property type="entry name" value="HTH-type_TetR-like_transc_reg"/>
</dbReference>
<dbReference type="Gene3D" id="1.10.357.10">
    <property type="entry name" value="Tetracycline Repressor, domain 2"/>
    <property type="match status" value="1"/>
</dbReference>
<dbReference type="PANTHER" id="PTHR30055:SF146">
    <property type="entry name" value="HTH-TYPE TRANSCRIPTIONAL DUAL REGULATOR CECR"/>
    <property type="match status" value="1"/>
</dbReference>
<dbReference type="SUPFAM" id="SSF46689">
    <property type="entry name" value="Homeodomain-like"/>
    <property type="match status" value="1"/>
</dbReference>
<gene>
    <name evidence="4" type="ORF">GCM10009838_20050</name>
</gene>
<dbReference type="Proteomes" id="UP001499854">
    <property type="component" value="Unassembled WGS sequence"/>
</dbReference>
<feature type="domain" description="HTH tetR-type" evidence="3">
    <location>
        <begin position="4"/>
        <end position="64"/>
    </location>
</feature>
<evidence type="ECO:0000259" key="3">
    <source>
        <dbReference type="PROSITE" id="PS50977"/>
    </source>
</evidence>
<comment type="caution">
    <text evidence="4">The sequence shown here is derived from an EMBL/GenBank/DDBJ whole genome shotgun (WGS) entry which is preliminary data.</text>
</comment>
<proteinExistence type="predicted"/>
<feature type="DNA-binding region" description="H-T-H motif" evidence="2">
    <location>
        <begin position="27"/>
        <end position="46"/>
    </location>
</feature>
<evidence type="ECO:0000313" key="4">
    <source>
        <dbReference type="EMBL" id="GAA1963019.1"/>
    </source>
</evidence>
<dbReference type="EMBL" id="BAAAQM010000008">
    <property type="protein sequence ID" value="GAA1963019.1"/>
    <property type="molecule type" value="Genomic_DNA"/>
</dbReference>
<keyword evidence="5" id="KW-1185">Reference proteome</keyword>
<dbReference type="InterPro" id="IPR009057">
    <property type="entry name" value="Homeodomain-like_sf"/>
</dbReference>
<dbReference type="PANTHER" id="PTHR30055">
    <property type="entry name" value="HTH-TYPE TRANSCRIPTIONAL REGULATOR RUTR"/>
    <property type="match status" value="1"/>
</dbReference>
<sequence length="211" mass="23079">MSAEERRDQVVKAAVAEFAVRGLEGTSTGDIAKRVGVSQPYLFRLFPTKRDLFIAAVDHSAAQVRDVFTKAADGKYGAEAMAAMGEAYQDLLLADDELLGMQLQQFAACHDPEVQAAVRGVMQGIWHHVENLTGAPVENRVDFFAKGMLCNMIAAMGRADGGDPMWQPVLDVLRDEVKPPRCEPYDETAEVRAGSPRESGYAAYVERSLTK</sequence>
<reference evidence="4 5" key="1">
    <citation type="journal article" date="2019" name="Int. J. Syst. Evol. Microbiol.">
        <title>The Global Catalogue of Microorganisms (GCM) 10K type strain sequencing project: providing services to taxonomists for standard genome sequencing and annotation.</title>
        <authorList>
            <consortium name="The Broad Institute Genomics Platform"/>
            <consortium name="The Broad Institute Genome Sequencing Center for Infectious Disease"/>
            <person name="Wu L."/>
            <person name="Ma J."/>
        </authorList>
    </citation>
    <scope>NUCLEOTIDE SEQUENCE [LARGE SCALE GENOMIC DNA]</scope>
    <source>
        <strain evidence="4 5">JCM 16013</strain>
    </source>
</reference>
<keyword evidence="1 2" id="KW-0238">DNA-binding</keyword>
<dbReference type="InterPro" id="IPR001647">
    <property type="entry name" value="HTH_TetR"/>
</dbReference>
<protein>
    <submittedName>
        <fullName evidence="4">TetR family transcriptional regulator</fullName>
    </submittedName>
</protein>
<dbReference type="PROSITE" id="PS50977">
    <property type="entry name" value="HTH_TETR_2"/>
    <property type="match status" value="1"/>
</dbReference>